<dbReference type="AntiFam" id="ANF00178">
    <property type="entry name" value="Shadow ORF (opposite dhbF)"/>
</dbReference>
<gene>
    <name evidence="1" type="ORF">UCMB321_2185</name>
</gene>
<comment type="caution">
    <text evidence="1">The sequence shown here is derived from an EMBL/GenBank/DDBJ whole genome shotgun (WGS) entry which is preliminary data.</text>
</comment>
<dbReference type="AlphaFoldDB" id="A0A0C2I4C7"/>
<dbReference type="EMBL" id="JXDG01000024">
    <property type="protein sequence ID" value="KIH84061.1"/>
    <property type="molecule type" value="Genomic_DNA"/>
</dbReference>
<name>A0A0C2I4C7_9PSED</name>
<evidence type="ECO:0000313" key="1">
    <source>
        <dbReference type="EMBL" id="KIH84061.1"/>
    </source>
</evidence>
<accession>A0A0C2I4C7</accession>
<dbReference type="PATRIC" id="fig|226910.6.peg.2172"/>
<evidence type="ECO:0000313" key="2">
    <source>
        <dbReference type="Proteomes" id="UP000031535"/>
    </source>
</evidence>
<protein>
    <submittedName>
        <fullName evidence="1">Uncharacterized protein</fullName>
    </submittedName>
</protein>
<dbReference type="STRING" id="226910.UCMB321_2185"/>
<keyword evidence="2" id="KW-1185">Reference proteome</keyword>
<sequence length="764" mass="80600">MGLAEAFQALAQHRVDLHRYVAATVTLHRRAGAVGGQGQQRRGTAQVAAPEVGLLGQAFAGEGPALPRGVVGILDRQGRQRVGLVLAEGLVKSGELLDQHPHRPAVGDDVVLGDQQDVLVIGQAQQTPTNQRTLAQVEGRRGFAVADTRGAEAGLFVGQRAQVLLGQGETAVGRGDDLHRLLAVAFEGGAQAFMTRHQAVERGLERVPVEIAAQQQRHRHVVGTAGAGIELVEEPQALLGEGQRQRRAALDRLDAVGLRRLQAADHPRQFGHGRMAEELAQHHLAAQLLAHPGNQLRGQQGVAAEFEETVVTAHPLKPQQFLEDLRQGLFGGAFGGGVAALGHGVQVRSRQRVLVQLAVAGQRVGREGHKGAGDHVVGQGGAQLLAQGRHFQADRGLGDQVGNQALALAGVIAGQHAGFAHAVTGQQLGLDFPQFDTETTDLHLGVHPAQVDDLAVVQQFAQVAGAVQALAGTQRVGDETFGAQLRAVQVTTADTQAADADFPGHADWQQALLGVEDIGHGGRDRPANVGDTGGDIRGIDGLVGHVHAGFGDAVHVDQRHMAEGLMEGVELAQLQAFTAEDHIAQAFQAHIAAGQGSSAELQEGRRGLVEHRDLLAFEEAQQLRRIATQGFGHQGQAAAVEQGAVHLPDREVEGVGVEQRPDVLGVEGKLRAIVVHQPHDVAVFQQCALGFAGGTRGVDHIAEMIRGVDVRQVGRTLGIVARRFGRLGGEDLDAERQQRRAHVLAGDGLACTAVAKHIGDTLSR</sequence>
<proteinExistence type="predicted"/>
<dbReference type="Proteomes" id="UP000031535">
    <property type="component" value="Unassembled WGS sequence"/>
</dbReference>
<organism evidence="1 2">
    <name type="scientific">Pseudomonas batumici</name>
    <dbReference type="NCBI Taxonomy" id="226910"/>
    <lineage>
        <taxon>Bacteria</taxon>
        <taxon>Pseudomonadati</taxon>
        <taxon>Pseudomonadota</taxon>
        <taxon>Gammaproteobacteria</taxon>
        <taxon>Pseudomonadales</taxon>
        <taxon>Pseudomonadaceae</taxon>
        <taxon>Pseudomonas</taxon>
    </lineage>
</organism>
<reference evidence="1 2" key="1">
    <citation type="submission" date="2015-01" db="EMBL/GenBank/DDBJ databases">
        <title>Complete genome of Pseudomonas batumici UCM B-321 producer of the batumin antibiotic with strong antistaphilococcal and potential anticancer activity.</title>
        <authorList>
            <person name="Klochko V.V."/>
            <person name="Zelena L.B."/>
            <person name="Elena K.A."/>
            <person name="Reva O.N."/>
        </authorList>
    </citation>
    <scope>NUCLEOTIDE SEQUENCE [LARGE SCALE GENOMIC DNA]</scope>
    <source>
        <strain evidence="1 2">UCM B-321</strain>
    </source>
</reference>